<dbReference type="RefSeq" id="WP_024542410.1">
    <property type="nucleotide sequence ID" value="NZ_CATZAZ010000011.1"/>
</dbReference>
<proteinExistence type="predicted"/>
<feature type="region of interest" description="Disordered" evidence="1">
    <location>
        <begin position="1"/>
        <end position="22"/>
    </location>
</feature>
<dbReference type="Proteomes" id="UP001189756">
    <property type="component" value="Unassembled WGS sequence"/>
</dbReference>
<evidence type="ECO:0000313" key="3">
    <source>
        <dbReference type="Proteomes" id="UP001189756"/>
    </source>
</evidence>
<dbReference type="AlphaFoldDB" id="A0AAD2F5S7"/>
<evidence type="ECO:0000256" key="1">
    <source>
        <dbReference type="SAM" id="MobiDB-lite"/>
    </source>
</evidence>
<reference evidence="2" key="1">
    <citation type="submission" date="2023-07" db="EMBL/GenBank/DDBJ databases">
        <authorList>
            <person name="Peeters C."/>
        </authorList>
    </citation>
    <scope>NUCLEOTIDE SEQUENCE</scope>
    <source>
        <strain evidence="2">R-77560</strain>
    </source>
</reference>
<organism evidence="2 3">
    <name type="scientific">Ralstonia thomasii</name>
    <dbReference type="NCBI Taxonomy" id="3058596"/>
    <lineage>
        <taxon>Bacteria</taxon>
        <taxon>Pseudomonadati</taxon>
        <taxon>Pseudomonadota</taxon>
        <taxon>Betaproteobacteria</taxon>
        <taxon>Burkholderiales</taxon>
        <taxon>Burkholderiaceae</taxon>
        <taxon>Ralstonia</taxon>
    </lineage>
</organism>
<gene>
    <name evidence="2" type="ORF">R77560_04082</name>
</gene>
<sequence length="200" mass="22044">MSENNVPTHGVERARQQQSPQDQLVRALCEQGVAVYQVGNLFETDSNGIPIPECDRDKWFVSVLADSPLVAKVEAIPLSSTEAEAWELAARHLILTDERVELGGTVLRQNNDAGSGEASSDEATSYLLKKPLKLSFTVEVHDCCSGFDVVLPDGRRCDGLGWDEMLGQVAHLTHPNLGAPRYAMRTPEEWAAYRAEIARR</sequence>
<name>A0AAD2F5S7_9RALS</name>
<dbReference type="EMBL" id="CATZAZ010000011">
    <property type="protein sequence ID" value="CAJ0804486.1"/>
    <property type="molecule type" value="Genomic_DNA"/>
</dbReference>
<evidence type="ECO:0000313" key="2">
    <source>
        <dbReference type="EMBL" id="CAJ0804486.1"/>
    </source>
</evidence>
<dbReference type="GeneID" id="34794391"/>
<accession>A0AAD2F5S7</accession>
<protein>
    <submittedName>
        <fullName evidence="2">Uncharacterized protein</fullName>
    </submittedName>
</protein>
<comment type="caution">
    <text evidence="2">The sequence shown here is derived from an EMBL/GenBank/DDBJ whole genome shotgun (WGS) entry which is preliminary data.</text>
</comment>